<accession>A0A7C4LZE9</accession>
<proteinExistence type="predicted"/>
<keyword evidence="1" id="KW-0677">Repeat</keyword>
<gene>
    <name evidence="4" type="ORF">ENT43_00465</name>
</gene>
<evidence type="ECO:0000256" key="1">
    <source>
        <dbReference type="ARBA" id="ARBA00022737"/>
    </source>
</evidence>
<dbReference type="Gene3D" id="2.120.10.30">
    <property type="entry name" value="TolB, C-terminal domain"/>
    <property type="match status" value="1"/>
</dbReference>
<reference evidence="4" key="1">
    <citation type="journal article" date="2020" name="mSystems">
        <title>Genome- and Community-Level Interaction Insights into Carbon Utilization and Element Cycling Functions of Hydrothermarchaeota in Hydrothermal Sediment.</title>
        <authorList>
            <person name="Zhou Z."/>
            <person name="Liu Y."/>
            <person name="Xu W."/>
            <person name="Pan J."/>
            <person name="Luo Z.H."/>
            <person name="Li M."/>
        </authorList>
    </citation>
    <scope>NUCLEOTIDE SEQUENCE [LARGE SCALE GENOMIC DNA]</scope>
    <source>
        <strain evidence="4">SpSt-579</strain>
    </source>
</reference>
<evidence type="ECO:0000313" key="4">
    <source>
        <dbReference type="EMBL" id="HGT70717.1"/>
    </source>
</evidence>
<name>A0A7C4LZE9_UNCC3</name>
<dbReference type="Gene3D" id="2.60.40.10">
    <property type="entry name" value="Immunoglobulins"/>
    <property type="match status" value="1"/>
</dbReference>
<comment type="caution">
    <text evidence="4">The sequence shown here is derived from an EMBL/GenBank/DDBJ whole genome shotgun (WGS) entry which is preliminary data.</text>
</comment>
<protein>
    <recommendedName>
        <fullName evidence="5">PKD domain-containing protein</fullName>
    </recommendedName>
</protein>
<evidence type="ECO:0000256" key="2">
    <source>
        <dbReference type="PROSITE-ProRule" id="PRU00504"/>
    </source>
</evidence>
<dbReference type="PROSITE" id="PS51125">
    <property type="entry name" value="NHL"/>
    <property type="match status" value="1"/>
</dbReference>
<dbReference type="InterPro" id="IPR001258">
    <property type="entry name" value="NHL_repeat"/>
</dbReference>
<dbReference type="SUPFAM" id="SSF101898">
    <property type="entry name" value="NHL repeat"/>
    <property type="match status" value="1"/>
</dbReference>
<evidence type="ECO:0008006" key="5">
    <source>
        <dbReference type="Google" id="ProtNLM"/>
    </source>
</evidence>
<dbReference type="SUPFAM" id="SSF49299">
    <property type="entry name" value="PKD domain"/>
    <property type="match status" value="1"/>
</dbReference>
<feature type="region of interest" description="Disordered" evidence="3">
    <location>
        <begin position="43"/>
        <end position="69"/>
    </location>
</feature>
<feature type="repeat" description="NHL" evidence="2">
    <location>
        <begin position="648"/>
        <end position="688"/>
    </location>
</feature>
<dbReference type="AlphaFoldDB" id="A0A7C4LZE9"/>
<dbReference type="InterPro" id="IPR011042">
    <property type="entry name" value="6-blade_b-propeller_TolB-like"/>
</dbReference>
<dbReference type="CDD" id="cd00146">
    <property type="entry name" value="PKD"/>
    <property type="match status" value="1"/>
</dbReference>
<organism evidence="4">
    <name type="scientific">candidate division CPR3 bacterium</name>
    <dbReference type="NCBI Taxonomy" id="2268181"/>
    <lineage>
        <taxon>Bacteria</taxon>
        <taxon>Bacteria division CPR3</taxon>
    </lineage>
</organism>
<dbReference type="EMBL" id="DSYQ01000002">
    <property type="protein sequence ID" value="HGT70717.1"/>
    <property type="molecule type" value="Genomic_DNA"/>
</dbReference>
<sequence length="777" mass="82115">MSNFWSFSTPGIKTPVMKIAISILSLLVLVALLITGCGGGGGGGNSDAAADPNEKPTVSFSRDPDPGTGTWTVTSGQLITLGVTCSNESGGAITATVDFGDSTTPTPSFACGSTARNVTYKYNTTSNRDFTVSVTAINAKGNTRTVTAGISVTVPSTSTVAGAPIISSIVLNPQEITEDQTTSIRGAFQNPADADSKCLITWGDGTSESVNDCTSAGNTKKYNGVTQNPSTFNVCIQPYKGNTLGNTECRQVKVWPPNSAAIGAPWLKNYASNANTAWTTISTNYVAITKAPSGSNFTFEGLAPTGADSLWMKPEWGDEVQVTTFSSGGTTTWSKSVDFSNQGQGDKIILFYAKKNGAKGSELKVRYTVDTIAPEVPYIATWSTPTCTATQTLSIRYTNDAELYKNGTQISPILDDTATYRYYNDVVSHTTSGTYTFRYRAKDARGNQSSEAVVTIVRDSTCGSSGGGGGTTCGNGICESGEDSTSCAADCGSGNNNFGTIRSGVETLISQVKFVTNDGNTGFFAVSTDNKLYHYSQNGSLIHSWNLNSTDISGLPVASMTNVSGITYCQVGTVGRIFISNLTTDNIYAFSFSGTTQFSYLFTSETAAMLNNPRGMFCDGTELLVADSGMGRIVSLNASDGRVRNNALGTPGTNQDQLSSPYDVAKDSAGNYYIADYGNDAIKVFDSSRIWQRSYTSSIVSPTSIDVKRVGGITKILVANYGNSNILGMIDNGSSIFLEVTVSSGIQYPFDLSMLASPGTQFYLAEESNAVTVFYIE</sequence>
<dbReference type="InterPro" id="IPR013783">
    <property type="entry name" value="Ig-like_fold"/>
</dbReference>
<evidence type="ECO:0000256" key="3">
    <source>
        <dbReference type="SAM" id="MobiDB-lite"/>
    </source>
</evidence>
<dbReference type="InterPro" id="IPR035986">
    <property type="entry name" value="PKD_dom_sf"/>
</dbReference>